<reference evidence="2" key="2">
    <citation type="submission" date="2020-09" db="EMBL/GenBank/DDBJ databases">
        <authorList>
            <person name="Sun Q."/>
            <person name="Ohkuma M."/>
        </authorList>
    </citation>
    <scope>NUCLEOTIDE SEQUENCE</scope>
    <source>
        <strain evidence="2">JCM 3086</strain>
    </source>
</reference>
<sequence length="96" mass="10587">MLAMAIHAYNLLEEQRMAASIRSARARIRHVLPSPGPVEILPIDFRQTQYLIHAATDATSQWLVSNSDRRSEPDSPHTRVASNPGIAPTTPFSGPE</sequence>
<proteinExistence type="predicted"/>
<name>A0A917UKC0_9ACTN</name>
<evidence type="ECO:0000313" key="2">
    <source>
        <dbReference type="EMBL" id="GGJ63628.1"/>
    </source>
</evidence>
<dbReference type="AlphaFoldDB" id="A0A917UKC0"/>
<dbReference type="Proteomes" id="UP000657574">
    <property type="component" value="Unassembled WGS sequence"/>
</dbReference>
<organism evidence="2 3">
    <name type="scientific">Streptomyces brasiliensis</name>
    <dbReference type="NCBI Taxonomy" id="1954"/>
    <lineage>
        <taxon>Bacteria</taxon>
        <taxon>Bacillati</taxon>
        <taxon>Actinomycetota</taxon>
        <taxon>Actinomycetes</taxon>
        <taxon>Kitasatosporales</taxon>
        <taxon>Streptomycetaceae</taxon>
        <taxon>Streptomyces</taxon>
    </lineage>
</organism>
<feature type="region of interest" description="Disordered" evidence="1">
    <location>
        <begin position="62"/>
        <end position="96"/>
    </location>
</feature>
<evidence type="ECO:0000256" key="1">
    <source>
        <dbReference type="SAM" id="MobiDB-lite"/>
    </source>
</evidence>
<protein>
    <submittedName>
        <fullName evidence="2">Uncharacterized protein</fullName>
    </submittedName>
</protein>
<evidence type="ECO:0000313" key="3">
    <source>
        <dbReference type="Proteomes" id="UP000657574"/>
    </source>
</evidence>
<comment type="caution">
    <text evidence="2">The sequence shown here is derived from an EMBL/GenBank/DDBJ whole genome shotgun (WGS) entry which is preliminary data.</text>
</comment>
<dbReference type="RefSeq" id="WP_189316905.1">
    <property type="nucleotide sequence ID" value="NZ_BMQA01000076.1"/>
</dbReference>
<keyword evidence="3" id="KW-1185">Reference proteome</keyword>
<dbReference type="EMBL" id="BMQA01000076">
    <property type="protein sequence ID" value="GGJ63628.1"/>
    <property type="molecule type" value="Genomic_DNA"/>
</dbReference>
<gene>
    <name evidence="2" type="ORF">GCM10010121_087790</name>
</gene>
<accession>A0A917UKC0</accession>
<feature type="compositionally biased region" description="Basic and acidic residues" evidence="1">
    <location>
        <begin position="67"/>
        <end position="77"/>
    </location>
</feature>
<reference evidence="2" key="1">
    <citation type="journal article" date="2014" name="Int. J. Syst. Evol. Microbiol.">
        <title>Complete genome sequence of Corynebacterium casei LMG S-19264T (=DSM 44701T), isolated from a smear-ripened cheese.</title>
        <authorList>
            <consortium name="US DOE Joint Genome Institute (JGI-PGF)"/>
            <person name="Walter F."/>
            <person name="Albersmeier A."/>
            <person name="Kalinowski J."/>
            <person name="Ruckert C."/>
        </authorList>
    </citation>
    <scope>NUCLEOTIDE SEQUENCE</scope>
    <source>
        <strain evidence="2">JCM 3086</strain>
    </source>
</reference>